<proteinExistence type="predicted"/>
<evidence type="ECO:0000313" key="2">
    <source>
        <dbReference type="Proteomes" id="UP000837857"/>
    </source>
</evidence>
<dbReference type="EMBL" id="OW152827">
    <property type="protein sequence ID" value="CAH2043268.1"/>
    <property type="molecule type" value="Genomic_DNA"/>
</dbReference>
<dbReference type="Proteomes" id="UP000837857">
    <property type="component" value="Chromosome 15"/>
</dbReference>
<keyword evidence="2" id="KW-1185">Reference proteome</keyword>
<feature type="non-terminal residue" evidence="1">
    <location>
        <position position="89"/>
    </location>
</feature>
<evidence type="ECO:0000313" key="1">
    <source>
        <dbReference type="EMBL" id="CAH2043268.1"/>
    </source>
</evidence>
<reference evidence="1" key="1">
    <citation type="submission" date="2022-03" db="EMBL/GenBank/DDBJ databases">
        <authorList>
            <person name="Martin H S."/>
        </authorList>
    </citation>
    <scope>NUCLEOTIDE SEQUENCE</scope>
</reference>
<protein>
    <submittedName>
        <fullName evidence="1">Uncharacterized protein</fullName>
    </submittedName>
</protein>
<gene>
    <name evidence="1" type="ORF">IPOD504_LOCUS4221</name>
</gene>
<accession>A0ABN8HXN4</accession>
<name>A0ABN8HXN4_9NEOP</name>
<sequence>MRRGGARSRVRVGPGVGVGVGRVVGVGVGVGAAPASVERQAEHVLQQRGLARRQLRAHGVVVRGRRLRAVAVGLHVSNGVALVASRRFA</sequence>
<organism evidence="1 2">
    <name type="scientific">Iphiclides podalirius</name>
    <name type="common">scarce swallowtail</name>
    <dbReference type="NCBI Taxonomy" id="110791"/>
    <lineage>
        <taxon>Eukaryota</taxon>
        <taxon>Metazoa</taxon>
        <taxon>Ecdysozoa</taxon>
        <taxon>Arthropoda</taxon>
        <taxon>Hexapoda</taxon>
        <taxon>Insecta</taxon>
        <taxon>Pterygota</taxon>
        <taxon>Neoptera</taxon>
        <taxon>Endopterygota</taxon>
        <taxon>Lepidoptera</taxon>
        <taxon>Glossata</taxon>
        <taxon>Ditrysia</taxon>
        <taxon>Papilionoidea</taxon>
        <taxon>Papilionidae</taxon>
        <taxon>Papilioninae</taxon>
        <taxon>Iphiclides</taxon>
    </lineage>
</organism>